<keyword evidence="2" id="KW-0973">c-di-GMP</keyword>
<name>A0A7U8C753_NEPCE</name>
<dbReference type="CDD" id="cd01948">
    <property type="entry name" value="EAL"/>
    <property type="match status" value="1"/>
</dbReference>
<proteinExistence type="predicted"/>
<dbReference type="GO" id="GO:0071111">
    <property type="term" value="F:cyclic-guanylate-specific phosphodiesterase activity"/>
    <property type="evidence" value="ECO:0007669"/>
    <property type="project" value="UniProtKB-EC"/>
</dbReference>
<dbReference type="SUPFAM" id="SSF52172">
    <property type="entry name" value="CheY-like"/>
    <property type="match status" value="1"/>
</dbReference>
<gene>
    <name evidence="7" type="ORF">MED92_06806</name>
</gene>
<dbReference type="AlphaFoldDB" id="A0A7U8C753"/>
<dbReference type="InterPro" id="IPR001789">
    <property type="entry name" value="Sig_transdc_resp-reg_receiver"/>
</dbReference>
<dbReference type="OrthoDB" id="9804951at2"/>
<evidence type="ECO:0000256" key="2">
    <source>
        <dbReference type="ARBA" id="ARBA00022636"/>
    </source>
</evidence>
<dbReference type="Pfam" id="PF00072">
    <property type="entry name" value="Response_reg"/>
    <property type="match status" value="1"/>
</dbReference>
<dbReference type="EMBL" id="AAOW01000001">
    <property type="protein sequence ID" value="EAR62807.1"/>
    <property type="molecule type" value="Genomic_DNA"/>
</dbReference>
<evidence type="ECO:0000256" key="1">
    <source>
        <dbReference type="ARBA" id="ARBA00012282"/>
    </source>
</evidence>
<feature type="domain" description="GGDEF" evidence="6">
    <location>
        <begin position="173"/>
        <end position="309"/>
    </location>
</feature>
<evidence type="ECO:0000259" key="4">
    <source>
        <dbReference type="PROSITE" id="PS50110"/>
    </source>
</evidence>
<dbReference type="SUPFAM" id="SSF55073">
    <property type="entry name" value="Nucleotide cyclase"/>
    <property type="match status" value="1"/>
</dbReference>
<dbReference type="SMART" id="SM00267">
    <property type="entry name" value="GGDEF"/>
    <property type="match status" value="1"/>
</dbReference>
<dbReference type="InterPro" id="IPR011006">
    <property type="entry name" value="CheY-like_superfamily"/>
</dbReference>
<dbReference type="Gene3D" id="3.20.20.450">
    <property type="entry name" value="EAL domain"/>
    <property type="match status" value="1"/>
</dbReference>
<keyword evidence="8" id="KW-1185">Reference proteome</keyword>
<dbReference type="Proteomes" id="UP000002171">
    <property type="component" value="Unassembled WGS sequence"/>
</dbReference>
<dbReference type="InterPro" id="IPR050706">
    <property type="entry name" value="Cyclic-di-GMP_PDE-like"/>
</dbReference>
<dbReference type="PANTHER" id="PTHR33121:SF70">
    <property type="entry name" value="SIGNALING PROTEIN YKOW"/>
    <property type="match status" value="1"/>
</dbReference>
<dbReference type="CDD" id="cd01949">
    <property type="entry name" value="GGDEF"/>
    <property type="match status" value="1"/>
</dbReference>
<accession>A0A7U8C753</accession>
<dbReference type="InterPro" id="IPR029787">
    <property type="entry name" value="Nucleotide_cyclase"/>
</dbReference>
<evidence type="ECO:0000259" key="6">
    <source>
        <dbReference type="PROSITE" id="PS50887"/>
    </source>
</evidence>
<dbReference type="CDD" id="cd00156">
    <property type="entry name" value="REC"/>
    <property type="match status" value="1"/>
</dbReference>
<dbReference type="InterPro" id="IPR043128">
    <property type="entry name" value="Rev_trsase/Diguanyl_cyclase"/>
</dbReference>
<dbReference type="InterPro" id="IPR035919">
    <property type="entry name" value="EAL_sf"/>
</dbReference>
<comment type="caution">
    <text evidence="7">The sequence shown here is derived from an EMBL/GenBank/DDBJ whole genome shotgun (WGS) entry which is preliminary data.</text>
</comment>
<dbReference type="NCBIfam" id="TIGR00254">
    <property type="entry name" value="GGDEF"/>
    <property type="match status" value="1"/>
</dbReference>
<dbReference type="Pfam" id="PF00563">
    <property type="entry name" value="EAL"/>
    <property type="match status" value="1"/>
</dbReference>
<evidence type="ECO:0000256" key="3">
    <source>
        <dbReference type="PROSITE-ProRule" id="PRU00169"/>
    </source>
</evidence>
<evidence type="ECO:0000259" key="5">
    <source>
        <dbReference type="PROSITE" id="PS50883"/>
    </source>
</evidence>
<dbReference type="PROSITE" id="PS50110">
    <property type="entry name" value="RESPONSE_REGULATORY"/>
    <property type="match status" value="1"/>
</dbReference>
<evidence type="ECO:0000313" key="8">
    <source>
        <dbReference type="Proteomes" id="UP000002171"/>
    </source>
</evidence>
<sequence>MRSAQSQLIDQTKVVLLIDDSQRNFDKIHPVLAQHTQYSVESCHSHVEAFSRLQAGDVDLILFSCSCSPLPCPSIIADLHRSYPSIPIIALSEHIDDEQGQQLLDGYAADYLSTDTLNAEILLRSLRYALNTSKQHHEIQVLRDSDMLTMVSNRQSFYLQLKNKLAQQNANKRQLVLITVDLDEFRKFNSHYGFSTGDRVVLEMGSRIQSTIRADEIVARLGSDEFAMLLDLPPEADLKRTTKDYLNKLLTCLDQPYCHGNIETRIHCSIGVTFAPEHSSEIDKLTRFATHARMNAKQVHGCSYAYYRPGMEENADNRTELGADMTRALHLNQFELYYQPRIDLGSGEITGAEALIRWNHPVHGLVMPSDFIPLSERNGMIVSIGYWVLYQAGKHLKALREEGLSINRLGINLSFRQFKDDRLVETIKRIIKQEEIDTSVLEFELTESAIFSDEEHVRSCLTSLAEEGITFSLDDFGTGYSSFSLLHKLPISALKIDRSFVSQVNESSEAAEIVRSIISLTQNMSIKVIAEGVETRQQLEFLIKHDCDEIQGFFFSPPVPFADFKRMLSKPGKKASGE</sequence>
<feature type="domain" description="EAL" evidence="5">
    <location>
        <begin position="318"/>
        <end position="572"/>
    </location>
</feature>
<dbReference type="FunFam" id="3.20.20.450:FF:000001">
    <property type="entry name" value="Cyclic di-GMP phosphodiesterase yahA"/>
    <property type="match status" value="1"/>
</dbReference>
<reference evidence="7 8" key="1">
    <citation type="submission" date="2006-02" db="EMBL/GenBank/DDBJ databases">
        <authorList>
            <person name="Pinhassi J."/>
            <person name="Pedros-Alio C."/>
            <person name="Ferriera S."/>
            <person name="Johnson J."/>
            <person name="Kravitz S."/>
            <person name="Halpern A."/>
            <person name="Remington K."/>
            <person name="Beeson K."/>
            <person name="Tran B."/>
            <person name="Rogers Y.-H."/>
            <person name="Friedman R."/>
            <person name="Venter J.C."/>
        </authorList>
    </citation>
    <scope>NUCLEOTIDE SEQUENCE [LARGE SCALE GENOMIC DNA]</scope>
    <source>
        <strain evidence="7 8">MED92</strain>
    </source>
</reference>
<protein>
    <recommendedName>
        <fullName evidence="1">cyclic-guanylate-specific phosphodiesterase</fullName>
        <ecNumber evidence="1">3.1.4.52</ecNumber>
    </recommendedName>
</protein>
<dbReference type="Gene3D" id="3.40.50.2300">
    <property type="match status" value="1"/>
</dbReference>
<dbReference type="PROSITE" id="PS50883">
    <property type="entry name" value="EAL"/>
    <property type="match status" value="1"/>
</dbReference>
<organism evidence="7 8">
    <name type="scientific">Neptuniibacter caesariensis</name>
    <dbReference type="NCBI Taxonomy" id="207954"/>
    <lineage>
        <taxon>Bacteria</taxon>
        <taxon>Pseudomonadati</taxon>
        <taxon>Pseudomonadota</taxon>
        <taxon>Gammaproteobacteria</taxon>
        <taxon>Oceanospirillales</taxon>
        <taxon>Oceanospirillaceae</taxon>
        <taxon>Neptuniibacter</taxon>
    </lineage>
</organism>
<dbReference type="Gene3D" id="3.30.70.270">
    <property type="match status" value="1"/>
</dbReference>
<dbReference type="InterPro" id="IPR000160">
    <property type="entry name" value="GGDEF_dom"/>
</dbReference>
<evidence type="ECO:0000313" key="7">
    <source>
        <dbReference type="EMBL" id="EAR62807.1"/>
    </source>
</evidence>
<dbReference type="GO" id="GO:0000160">
    <property type="term" value="P:phosphorelay signal transduction system"/>
    <property type="evidence" value="ECO:0007669"/>
    <property type="project" value="InterPro"/>
</dbReference>
<dbReference type="PROSITE" id="PS50887">
    <property type="entry name" value="GGDEF"/>
    <property type="match status" value="1"/>
</dbReference>
<dbReference type="Pfam" id="PF00990">
    <property type="entry name" value="GGDEF"/>
    <property type="match status" value="1"/>
</dbReference>
<comment type="caution">
    <text evidence="3">Lacks conserved residue(s) required for the propagation of feature annotation.</text>
</comment>
<dbReference type="RefSeq" id="WP_007021825.1">
    <property type="nucleotide sequence ID" value="NZ_CH724126.1"/>
</dbReference>
<dbReference type="InterPro" id="IPR001633">
    <property type="entry name" value="EAL_dom"/>
</dbReference>
<dbReference type="EC" id="3.1.4.52" evidence="1"/>
<feature type="domain" description="Response regulatory" evidence="4">
    <location>
        <begin position="14"/>
        <end position="129"/>
    </location>
</feature>
<dbReference type="PANTHER" id="PTHR33121">
    <property type="entry name" value="CYCLIC DI-GMP PHOSPHODIESTERASE PDEF"/>
    <property type="match status" value="1"/>
</dbReference>
<dbReference type="SUPFAM" id="SSF141868">
    <property type="entry name" value="EAL domain-like"/>
    <property type="match status" value="1"/>
</dbReference>
<dbReference type="SMART" id="SM00052">
    <property type="entry name" value="EAL"/>
    <property type="match status" value="1"/>
</dbReference>